<evidence type="ECO:0000256" key="1">
    <source>
        <dbReference type="ARBA" id="ARBA00009986"/>
    </source>
</evidence>
<evidence type="ECO:0000256" key="3">
    <source>
        <dbReference type="PROSITE-ProRule" id="PRU10007"/>
    </source>
</evidence>
<dbReference type="Gene3D" id="3.40.605.10">
    <property type="entry name" value="Aldehyde Dehydrogenase, Chain A, domain 1"/>
    <property type="match status" value="1"/>
</dbReference>
<comment type="similarity">
    <text evidence="1 4">Belongs to the aldehyde dehydrogenase family.</text>
</comment>
<name>Q2SK19_HAHCH</name>
<dbReference type="STRING" id="349521.HCH_02177"/>
<dbReference type="RefSeq" id="WP_011396075.1">
    <property type="nucleotide sequence ID" value="NC_007645.1"/>
</dbReference>
<dbReference type="FunFam" id="3.40.605.10:FF:000020">
    <property type="entry name" value="Aldehyde dehydrogenase"/>
    <property type="match status" value="1"/>
</dbReference>
<dbReference type="GO" id="GO:0008911">
    <property type="term" value="F:lactaldehyde dehydrogenase (NAD+) activity"/>
    <property type="evidence" value="ECO:0007669"/>
    <property type="project" value="TreeGrafter"/>
</dbReference>
<gene>
    <name evidence="6" type="ordered locus">HCH_02177</name>
</gene>
<dbReference type="InterPro" id="IPR016163">
    <property type="entry name" value="Ald_DH_C"/>
</dbReference>
<dbReference type="OrthoDB" id="9812625at2"/>
<dbReference type="EMBL" id="CP000155">
    <property type="protein sequence ID" value="ABC29005.1"/>
    <property type="molecule type" value="Genomic_DNA"/>
</dbReference>
<evidence type="ECO:0000259" key="5">
    <source>
        <dbReference type="Pfam" id="PF00171"/>
    </source>
</evidence>
<dbReference type="InterPro" id="IPR016162">
    <property type="entry name" value="Ald_DH_N"/>
</dbReference>
<dbReference type="InterPro" id="IPR016161">
    <property type="entry name" value="Ald_DH/histidinol_DH"/>
</dbReference>
<sequence length="477" mass="52259">MLAKSYPFYLANEPVADPRGWLPVEDKYTGEEFTKVGLADHDDIEKAIAAAEKAVAPMRRMPGYKRRDALLHTVARLKERSEELAQALVREAGKPLKDSRGEVGRLIETFQIAAEEAVRNNGEWLDLAYSERSEGYQGMVRQFPIGVCSFITPFNFPLNLVAHKVAPAIAAGCPFVLKPASLTPIGALILAEILAETDLPKGAFSVVPCKKDDAMALISDERIKLLSFTGSPAAGWPMKAKAGKKKVVLELGGNAACIVEPETDLDKAIPRILFGGYYQSGQSCVSVQRVLVQESLYEDFKRRLVAEVETLKTGDPKDEDTFVGPLISRKEADRVASWINEAVEAGAELLIGGERSGNVITPTVLANTPRHCSAYNEEIFGPVTVLESYKTFDDALQAVNNSKFGLQTGVFTRDVENMQKAWEELEVGGVIIGDVPSWRVDHMPYGGVKDSGIGREGVRYAMQDMSEPRLLAIKRQS</sequence>
<feature type="domain" description="Aldehyde dehydrogenase" evidence="5">
    <location>
        <begin position="22"/>
        <end position="468"/>
    </location>
</feature>
<dbReference type="InterPro" id="IPR051020">
    <property type="entry name" value="ALDH-related_metabolic_enz"/>
</dbReference>
<accession>Q2SK19</accession>
<dbReference type="PROSITE" id="PS00687">
    <property type="entry name" value="ALDEHYDE_DEHYDR_GLU"/>
    <property type="match status" value="1"/>
</dbReference>
<dbReference type="Pfam" id="PF00171">
    <property type="entry name" value="Aldedh"/>
    <property type="match status" value="1"/>
</dbReference>
<proteinExistence type="inferred from homology"/>
<evidence type="ECO:0000256" key="2">
    <source>
        <dbReference type="ARBA" id="ARBA00023002"/>
    </source>
</evidence>
<dbReference type="HOGENOM" id="CLU_005391_1_0_6"/>
<dbReference type="Proteomes" id="UP000000238">
    <property type="component" value="Chromosome"/>
</dbReference>
<dbReference type="AlphaFoldDB" id="Q2SK19"/>
<dbReference type="InterPro" id="IPR015590">
    <property type="entry name" value="Aldehyde_DH_dom"/>
</dbReference>
<organism evidence="6 7">
    <name type="scientific">Hahella chejuensis (strain KCTC 2396)</name>
    <dbReference type="NCBI Taxonomy" id="349521"/>
    <lineage>
        <taxon>Bacteria</taxon>
        <taxon>Pseudomonadati</taxon>
        <taxon>Pseudomonadota</taxon>
        <taxon>Gammaproteobacteria</taxon>
        <taxon>Oceanospirillales</taxon>
        <taxon>Hahellaceae</taxon>
        <taxon>Hahella</taxon>
    </lineage>
</organism>
<feature type="active site" evidence="3">
    <location>
        <position position="250"/>
    </location>
</feature>
<dbReference type="InterPro" id="IPR029510">
    <property type="entry name" value="Ald_DH_CS_GLU"/>
</dbReference>
<reference evidence="6 7" key="1">
    <citation type="journal article" date="2005" name="Nucleic Acids Res.">
        <title>Genomic blueprint of Hahella chejuensis, a marine microbe producing an algicidal agent.</title>
        <authorList>
            <person name="Jeong H."/>
            <person name="Yim J.H."/>
            <person name="Lee C."/>
            <person name="Choi S.-H."/>
            <person name="Park Y.K."/>
            <person name="Yoon S.H."/>
            <person name="Hur C.-G."/>
            <person name="Kang H.-Y."/>
            <person name="Kim D."/>
            <person name="Lee H.H."/>
            <person name="Park K.H."/>
            <person name="Park S.-H."/>
            <person name="Park H.-S."/>
            <person name="Lee H.K."/>
            <person name="Oh T.K."/>
            <person name="Kim J.F."/>
        </authorList>
    </citation>
    <scope>NUCLEOTIDE SEQUENCE [LARGE SCALE GENOMIC DNA]</scope>
    <source>
        <strain evidence="6 7">KCTC 2396</strain>
    </source>
</reference>
<dbReference type="eggNOG" id="COG1012">
    <property type="taxonomic scope" value="Bacteria"/>
</dbReference>
<protein>
    <submittedName>
        <fullName evidence="6">NAD-dependent aldehyde dehydrogenase</fullName>
    </submittedName>
</protein>
<dbReference type="SUPFAM" id="SSF53720">
    <property type="entry name" value="ALDH-like"/>
    <property type="match status" value="1"/>
</dbReference>
<keyword evidence="7" id="KW-1185">Reference proteome</keyword>
<dbReference type="Gene3D" id="3.40.309.10">
    <property type="entry name" value="Aldehyde Dehydrogenase, Chain A, domain 2"/>
    <property type="match status" value="1"/>
</dbReference>
<evidence type="ECO:0000313" key="7">
    <source>
        <dbReference type="Proteomes" id="UP000000238"/>
    </source>
</evidence>
<evidence type="ECO:0000313" key="6">
    <source>
        <dbReference type="EMBL" id="ABC29005.1"/>
    </source>
</evidence>
<dbReference type="KEGG" id="hch:HCH_02177"/>
<dbReference type="PANTHER" id="PTHR42991:SF1">
    <property type="entry name" value="ALDEHYDE DEHYDROGENASE"/>
    <property type="match status" value="1"/>
</dbReference>
<dbReference type="CDD" id="cd07147">
    <property type="entry name" value="ALDH_F21_RNP123"/>
    <property type="match status" value="1"/>
</dbReference>
<keyword evidence="2 4" id="KW-0560">Oxidoreductase</keyword>
<evidence type="ECO:0000256" key="4">
    <source>
        <dbReference type="RuleBase" id="RU003345"/>
    </source>
</evidence>
<dbReference type="PANTHER" id="PTHR42991">
    <property type="entry name" value="ALDEHYDE DEHYDROGENASE"/>
    <property type="match status" value="1"/>
</dbReference>